<dbReference type="AlphaFoldDB" id="A0A455B530"/>
<gene>
    <name evidence="2 3" type="primary">LOC114486083</name>
</gene>
<dbReference type="RefSeq" id="XP_028344039.1">
    <property type="nucleotide sequence ID" value="XM_028488238.2"/>
</dbReference>
<accession>A0A455B530</accession>
<evidence type="ECO:0000313" key="2">
    <source>
        <dbReference type="RefSeq" id="XP_028344039.1"/>
    </source>
</evidence>
<reference evidence="2 3" key="1">
    <citation type="submission" date="2025-04" db="UniProtKB">
        <authorList>
            <consortium name="RefSeq"/>
        </authorList>
    </citation>
    <scope>IDENTIFICATION</scope>
    <source>
        <tissue evidence="2 3">Muscle</tissue>
    </source>
</reference>
<sequence>MSWCPLKRYFRARTPYGGSDPGIQLSDEHLGLRAPVHPQNSSSLPAATPAPSCWAEEAASSALPSPSSPVLLWCGPRHLSPGSLQTSLACPLPGRSSRRSIGTFLEYRSANSLPSLKPSVAPQSPRVSLDSQDLTPTCIPSRQPRLCLCLRGTQTGLLRPCSHYLESSASFFSCPSRLCWTEAWTLLRPGPRARLQASSHHLEGLHSWTRGLTLRFCTGSRRFWSQCRAEEGKRREGGAAGPSSSEWTLGRQPHLRAPFTCLPDTSAPSALLCWGHSWPPARLTALSKPPAPAAGAISRKRHLVSGSGLWG</sequence>
<organism evidence="1 3">
    <name type="scientific">Physeter macrocephalus</name>
    <name type="common">Sperm whale</name>
    <name type="synonym">Physeter catodon</name>
    <dbReference type="NCBI Taxonomy" id="9755"/>
    <lineage>
        <taxon>Eukaryota</taxon>
        <taxon>Metazoa</taxon>
        <taxon>Chordata</taxon>
        <taxon>Craniata</taxon>
        <taxon>Vertebrata</taxon>
        <taxon>Euteleostomi</taxon>
        <taxon>Mammalia</taxon>
        <taxon>Eutheria</taxon>
        <taxon>Laurasiatheria</taxon>
        <taxon>Artiodactyla</taxon>
        <taxon>Whippomorpha</taxon>
        <taxon>Cetacea</taxon>
        <taxon>Odontoceti</taxon>
        <taxon>Physeteridae</taxon>
        <taxon>Physeter</taxon>
    </lineage>
</organism>
<evidence type="ECO:0000313" key="1">
    <source>
        <dbReference type="Proteomes" id="UP000248484"/>
    </source>
</evidence>
<protein>
    <submittedName>
        <fullName evidence="2 3">Uncharacterized protein isoform X2</fullName>
    </submittedName>
</protein>
<name>A0A455B530_PHYMC</name>
<keyword evidence="1" id="KW-1185">Reference proteome</keyword>
<proteinExistence type="predicted"/>
<dbReference type="Proteomes" id="UP000248484">
    <property type="component" value="Chromosome 4"/>
</dbReference>
<dbReference type="GeneID" id="114486083"/>
<dbReference type="RefSeq" id="XP_028344040.1">
    <property type="nucleotide sequence ID" value="XM_028488239.2"/>
</dbReference>
<evidence type="ECO:0000313" key="3">
    <source>
        <dbReference type="RefSeq" id="XP_028344040.1"/>
    </source>
</evidence>